<comment type="caution">
    <text evidence="2">The sequence shown here is derived from an EMBL/GenBank/DDBJ whole genome shotgun (WGS) entry which is preliminary data.</text>
</comment>
<proteinExistence type="predicted"/>
<dbReference type="AlphaFoldDB" id="A0A8T0GRZ8"/>
<evidence type="ECO:0000256" key="1">
    <source>
        <dbReference type="SAM" id="MobiDB-lite"/>
    </source>
</evidence>
<feature type="region of interest" description="Disordered" evidence="1">
    <location>
        <begin position="67"/>
        <end position="102"/>
    </location>
</feature>
<name>A0A8T0GRZ8_CERPU</name>
<reference evidence="2" key="1">
    <citation type="submission" date="2020-06" db="EMBL/GenBank/DDBJ databases">
        <title>WGS assembly of Ceratodon purpureus strain R40.</title>
        <authorList>
            <person name="Carey S.B."/>
            <person name="Jenkins J."/>
            <person name="Shu S."/>
            <person name="Lovell J.T."/>
            <person name="Sreedasyam A."/>
            <person name="Maumus F."/>
            <person name="Tiley G.P."/>
            <person name="Fernandez-Pozo N."/>
            <person name="Barry K."/>
            <person name="Chen C."/>
            <person name="Wang M."/>
            <person name="Lipzen A."/>
            <person name="Daum C."/>
            <person name="Saski C.A."/>
            <person name="Payton A.C."/>
            <person name="Mcbreen J.C."/>
            <person name="Conrad R.E."/>
            <person name="Kollar L.M."/>
            <person name="Olsson S."/>
            <person name="Huttunen S."/>
            <person name="Landis J.B."/>
            <person name="Wickett N.J."/>
            <person name="Johnson M.G."/>
            <person name="Rensing S.A."/>
            <person name="Grimwood J."/>
            <person name="Schmutz J."/>
            <person name="Mcdaniel S.F."/>
        </authorList>
    </citation>
    <scope>NUCLEOTIDE SEQUENCE</scope>
    <source>
        <strain evidence="2">R40</strain>
    </source>
</reference>
<protein>
    <submittedName>
        <fullName evidence="2">Uncharacterized protein</fullName>
    </submittedName>
</protein>
<dbReference type="EMBL" id="CM026430">
    <property type="protein sequence ID" value="KAG0560944.1"/>
    <property type="molecule type" value="Genomic_DNA"/>
</dbReference>
<dbReference type="Proteomes" id="UP000822688">
    <property type="component" value="Chromosome 9"/>
</dbReference>
<evidence type="ECO:0000313" key="3">
    <source>
        <dbReference type="Proteomes" id="UP000822688"/>
    </source>
</evidence>
<gene>
    <name evidence="2" type="ORF">KC19_9G025900</name>
</gene>
<feature type="compositionally biased region" description="Basic residues" evidence="1">
    <location>
        <begin position="67"/>
        <end position="81"/>
    </location>
</feature>
<evidence type="ECO:0000313" key="2">
    <source>
        <dbReference type="EMBL" id="KAG0560944.1"/>
    </source>
</evidence>
<organism evidence="2 3">
    <name type="scientific">Ceratodon purpureus</name>
    <name type="common">Fire moss</name>
    <name type="synonym">Dicranum purpureum</name>
    <dbReference type="NCBI Taxonomy" id="3225"/>
    <lineage>
        <taxon>Eukaryota</taxon>
        <taxon>Viridiplantae</taxon>
        <taxon>Streptophyta</taxon>
        <taxon>Embryophyta</taxon>
        <taxon>Bryophyta</taxon>
        <taxon>Bryophytina</taxon>
        <taxon>Bryopsida</taxon>
        <taxon>Dicranidae</taxon>
        <taxon>Pseudoditrichales</taxon>
        <taxon>Ditrichaceae</taxon>
        <taxon>Ceratodon</taxon>
    </lineage>
</organism>
<keyword evidence="3" id="KW-1185">Reference proteome</keyword>
<sequence>MPSKNYSTIQYNPLRPISILPQPAPVLPHKLAQTYNLQDTSNTTHTTSNTLNANPKLTSTLKKRHIDLQKRSKPHNHRHDPNHHQLDQNPNPNNRITPSQRR</sequence>
<feature type="compositionally biased region" description="Polar residues" evidence="1">
    <location>
        <begin position="87"/>
        <end position="102"/>
    </location>
</feature>
<accession>A0A8T0GRZ8</accession>
<feature type="compositionally biased region" description="Low complexity" evidence="1">
    <location>
        <begin position="40"/>
        <end position="50"/>
    </location>
</feature>
<feature type="region of interest" description="Disordered" evidence="1">
    <location>
        <begin position="39"/>
        <end position="58"/>
    </location>
</feature>